<comment type="caution">
    <text evidence="1">The sequence shown here is derived from an EMBL/GenBank/DDBJ whole genome shotgun (WGS) entry which is preliminary data.</text>
</comment>
<gene>
    <name evidence="1" type="ORF">M23134_05954</name>
</gene>
<evidence type="ECO:0000313" key="2">
    <source>
        <dbReference type="Proteomes" id="UP000004095"/>
    </source>
</evidence>
<dbReference type="AlphaFoldDB" id="A1ZZ69"/>
<name>A1ZZ69_MICM2</name>
<reference evidence="1 2" key="1">
    <citation type="submission" date="2007-01" db="EMBL/GenBank/DDBJ databases">
        <authorList>
            <person name="Haygood M."/>
            <person name="Podell S."/>
            <person name="Anderson C."/>
            <person name="Hopkinson B."/>
            <person name="Roe K."/>
            <person name="Barbeau K."/>
            <person name="Gaasterland T."/>
            <person name="Ferriera S."/>
            <person name="Johnson J."/>
            <person name="Kravitz S."/>
            <person name="Beeson K."/>
            <person name="Sutton G."/>
            <person name="Rogers Y.-H."/>
            <person name="Friedman R."/>
            <person name="Frazier M."/>
            <person name="Venter J.C."/>
        </authorList>
    </citation>
    <scope>NUCLEOTIDE SEQUENCE [LARGE SCALE GENOMIC DNA]</scope>
    <source>
        <strain evidence="1 2">ATCC 23134</strain>
    </source>
</reference>
<proteinExistence type="predicted"/>
<keyword evidence="2" id="KW-1185">Reference proteome</keyword>
<dbReference type="EMBL" id="AAWS01000073">
    <property type="protein sequence ID" value="EAY24328.1"/>
    <property type="molecule type" value="Genomic_DNA"/>
</dbReference>
<sequence length="231" mass="25954">MHSSAQSIVHSIVNAQKNKILRIEALVQLLAQQGITVTDWTIELWKTGYEATLKVKEKTGVIYTVGVQCYTQDETYASLQSKEAFIEKMFAQANQASGQRSHWLRFFETQAPQVAIVDAALAVCDQSRHQTTVTIYSENRVKIKYTNHWNAKSLKHKTNYYMIDAHFDIAAGAHNLRKMRNEFVFGKTMKVGVSDGSSKQNRGCGNRMLANSGNCISNKTKTNIFSPSTIP</sequence>
<protein>
    <submittedName>
        <fullName evidence="1">Uncharacterized protein</fullName>
    </submittedName>
</protein>
<organism evidence="1 2">
    <name type="scientific">Microscilla marina ATCC 23134</name>
    <dbReference type="NCBI Taxonomy" id="313606"/>
    <lineage>
        <taxon>Bacteria</taxon>
        <taxon>Pseudomonadati</taxon>
        <taxon>Bacteroidota</taxon>
        <taxon>Cytophagia</taxon>
        <taxon>Cytophagales</taxon>
        <taxon>Microscillaceae</taxon>
        <taxon>Microscilla</taxon>
    </lineage>
</organism>
<evidence type="ECO:0000313" key="1">
    <source>
        <dbReference type="EMBL" id="EAY24328.1"/>
    </source>
</evidence>
<dbReference type="Proteomes" id="UP000004095">
    <property type="component" value="Unassembled WGS sequence"/>
</dbReference>
<accession>A1ZZ69</accession>